<accession>A0A5C6IYF3</accession>
<protein>
    <submittedName>
        <fullName evidence="2">SpdD protein</fullName>
    </submittedName>
</protein>
<gene>
    <name evidence="2" type="ORF">FRZ03_29065</name>
</gene>
<reference evidence="2" key="1">
    <citation type="journal article" date="2019" name="Microbiol. Resour. Announc.">
        <title>Draft Genomic Sequences of Streptomyces misionensis and Streptomyces albidoflavus, bacteria applied for phytopathogen biocontrol.</title>
        <authorList>
            <person name="Pylro V."/>
            <person name="Dias A."/>
            <person name="Andreote F."/>
            <person name="Varani A."/>
            <person name="Andreote C."/>
            <person name="Bernardo E."/>
            <person name="Martins T."/>
        </authorList>
    </citation>
    <scope>NUCLEOTIDE SEQUENCE [LARGE SCALE GENOMIC DNA]</scope>
    <source>
        <strain evidence="2">66</strain>
    </source>
</reference>
<dbReference type="AlphaFoldDB" id="A0A5C6IYF3"/>
<keyword evidence="3" id="KW-1185">Reference proteome</keyword>
<feature type="region of interest" description="Disordered" evidence="1">
    <location>
        <begin position="1"/>
        <end position="34"/>
    </location>
</feature>
<feature type="non-terminal residue" evidence="2">
    <location>
        <position position="34"/>
    </location>
</feature>
<evidence type="ECO:0000313" key="2">
    <source>
        <dbReference type="EMBL" id="TWV34228.1"/>
    </source>
</evidence>
<organism evidence="2 3">
    <name type="scientific">Streptomyces misionensis</name>
    <dbReference type="NCBI Taxonomy" id="67331"/>
    <lineage>
        <taxon>Bacteria</taxon>
        <taxon>Bacillati</taxon>
        <taxon>Actinomycetota</taxon>
        <taxon>Actinomycetes</taxon>
        <taxon>Kitasatosporales</taxon>
        <taxon>Streptomycetaceae</taxon>
        <taxon>Streptomyces</taxon>
    </lineage>
</organism>
<dbReference type="EMBL" id="VOGW01000174">
    <property type="protein sequence ID" value="TWV34228.1"/>
    <property type="molecule type" value="Genomic_DNA"/>
</dbReference>
<evidence type="ECO:0000256" key="1">
    <source>
        <dbReference type="SAM" id="MobiDB-lite"/>
    </source>
</evidence>
<dbReference type="Proteomes" id="UP000320481">
    <property type="component" value="Unassembled WGS sequence"/>
</dbReference>
<evidence type="ECO:0000313" key="3">
    <source>
        <dbReference type="Proteomes" id="UP000320481"/>
    </source>
</evidence>
<proteinExistence type="predicted"/>
<comment type="caution">
    <text evidence="2">The sequence shown here is derived from an EMBL/GenBank/DDBJ whole genome shotgun (WGS) entry which is preliminary data.</text>
</comment>
<sequence>MFQPKYPDNPTPPPVHTHAPTDPAPVRRGLPSLS</sequence>
<name>A0A5C6IYF3_9ACTN</name>